<comment type="similarity">
    <text evidence="2">Belongs to the plant rapid alkalinization factor (RALF) family.</text>
</comment>
<evidence type="ECO:0000256" key="2">
    <source>
        <dbReference type="ARBA" id="ARBA00009178"/>
    </source>
</evidence>
<evidence type="ECO:0000313" key="10">
    <source>
        <dbReference type="Proteomes" id="UP000436088"/>
    </source>
</evidence>
<proteinExistence type="inferred from homology"/>
<dbReference type="AlphaFoldDB" id="A0A6A3AZE4"/>
<feature type="transmembrane region" description="Helical" evidence="7">
    <location>
        <begin position="110"/>
        <end position="132"/>
    </location>
</feature>
<evidence type="ECO:0000256" key="6">
    <source>
        <dbReference type="ARBA" id="ARBA00023157"/>
    </source>
</evidence>
<keyword evidence="7" id="KW-1133">Transmembrane helix</keyword>
<evidence type="ECO:0000256" key="5">
    <source>
        <dbReference type="ARBA" id="ARBA00022729"/>
    </source>
</evidence>
<evidence type="ECO:0000256" key="7">
    <source>
        <dbReference type="SAM" id="Phobius"/>
    </source>
</evidence>
<evidence type="ECO:0000256" key="8">
    <source>
        <dbReference type="SAM" id="SignalP"/>
    </source>
</evidence>
<sequence length="140" mass="15352">MANASGFPLVISVVLTKLVVASFTVDSSGEHYLSLVPAEAGCQVSVAECMMYDELDMDSEISRRVLQTTKYISYGALHRDTVPCSRRGASYYNCQPGGKLIHTTEDAAPLLIVVVKVILLPPFLSVICFSFVRNFAINWD</sequence>
<dbReference type="GO" id="GO:0005576">
    <property type="term" value="C:extracellular region"/>
    <property type="evidence" value="ECO:0007669"/>
    <property type="project" value="UniProtKB-SubCell"/>
</dbReference>
<dbReference type="GO" id="GO:0040008">
    <property type="term" value="P:regulation of growth"/>
    <property type="evidence" value="ECO:0007669"/>
    <property type="project" value="UniProtKB-ARBA"/>
</dbReference>
<dbReference type="GO" id="GO:0009506">
    <property type="term" value="C:plasmodesma"/>
    <property type="evidence" value="ECO:0007669"/>
    <property type="project" value="TreeGrafter"/>
</dbReference>
<keyword evidence="3" id="KW-0964">Secreted</keyword>
<dbReference type="GO" id="GO:0005179">
    <property type="term" value="F:hormone activity"/>
    <property type="evidence" value="ECO:0007669"/>
    <property type="project" value="UniProtKB-KW"/>
</dbReference>
<keyword evidence="10" id="KW-1185">Reference proteome</keyword>
<protein>
    <submittedName>
        <fullName evidence="9">Protein RALF-like 33</fullName>
    </submittedName>
</protein>
<dbReference type="Proteomes" id="UP000436088">
    <property type="component" value="Unassembled WGS sequence"/>
</dbReference>
<dbReference type="PANTHER" id="PTHR33136">
    <property type="entry name" value="RAPID ALKALINIZATION FACTOR-LIKE"/>
    <property type="match status" value="1"/>
</dbReference>
<keyword evidence="4" id="KW-0372">Hormone</keyword>
<comment type="subcellular location">
    <subcellularLocation>
        <location evidence="1">Secreted</location>
    </subcellularLocation>
</comment>
<evidence type="ECO:0000256" key="3">
    <source>
        <dbReference type="ARBA" id="ARBA00022525"/>
    </source>
</evidence>
<dbReference type="GO" id="GO:0019722">
    <property type="term" value="P:calcium-mediated signaling"/>
    <property type="evidence" value="ECO:0007669"/>
    <property type="project" value="TreeGrafter"/>
</dbReference>
<dbReference type="Pfam" id="PF05498">
    <property type="entry name" value="RALF"/>
    <property type="match status" value="1"/>
</dbReference>
<keyword evidence="5 8" id="KW-0732">Signal</keyword>
<name>A0A6A3AZE4_HIBSY</name>
<evidence type="ECO:0000256" key="4">
    <source>
        <dbReference type="ARBA" id="ARBA00022702"/>
    </source>
</evidence>
<dbReference type="InterPro" id="IPR008801">
    <property type="entry name" value="RALF"/>
</dbReference>
<gene>
    <name evidence="9" type="ORF">F3Y22_tig00110356pilonHSYRG00214</name>
</gene>
<accession>A0A6A3AZE4</accession>
<comment type="caution">
    <text evidence="9">The sequence shown here is derived from an EMBL/GenBank/DDBJ whole genome shotgun (WGS) entry which is preliminary data.</text>
</comment>
<evidence type="ECO:0000313" key="9">
    <source>
        <dbReference type="EMBL" id="KAE8708169.1"/>
    </source>
</evidence>
<dbReference type="PANTHER" id="PTHR33136:SF13">
    <property type="entry name" value="OS10G0328900 PROTEIN"/>
    <property type="match status" value="1"/>
</dbReference>
<feature type="chain" id="PRO_5025389784" evidence="8">
    <location>
        <begin position="22"/>
        <end position="140"/>
    </location>
</feature>
<reference evidence="9" key="1">
    <citation type="submission" date="2019-09" db="EMBL/GenBank/DDBJ databases">
        <title>Draft genome information of white flower Hibiscus syriacus.</title>
        <authorList>
            <person name="Kim Y.-M."/>
        </authorList>
    </citation>
    <scope>NUCLEOTIDE SEQUENCE [LARGE SCALE GENOMIC DNA]</scope>
    <source>
        <strain evidence="9">YM2019G1</strain>
    </source>
</reference>
<dbReference type="EMBL" id="VEPZ02000949">
    <property type="protein sequence ID" value="KAE8708169.1"/>
    <property type="molecule type" value="Genomic_DNA"/>
</dbReference>
<organism evidence="9 10">
    <name type="scientific">Hibiscus syriacus</name>
    <name type="common">Rose of Sharon</name>
    <dbReference type="NCBI Taxonomy" id="106335"/>
    <lineage>
        <taxon>Eukaryota</taxon>
        <taxon>Viridiplantae</taxon>
        <taxon>Streptophyta</taxon>
        <taxon>Embryophyta</taxon>
        <taxon>Tracheophyta</taxon>
        <taxon>Spermatophyta</taxon>
        <taxon>Magnoliopsida</taxon>
        <taxon>eudicotyledons</taxon>
        <taxon>Gunneridae</taxon>
        <taxon>Pentapetalae</taxon>
        <taxon>rosids</taxon>
        <taxon>malvids</taxon>
        <taxon>Malvales</taxon>
        <taxon>Malvaceae</taxon>
        <taxon>Malvoideae</taxon>
        <taxon>Hibiscus</taxon>
    </lineage>
</organism>
<keyword evidence="6" id="KW-1015">Disulfide bond</keyword>
<keyword evidence="7" id="KW-0472">Membrane</keyword>
<feature type="signal peptide" evidence="8">
    <location>
        <begin position="1"/>
        <end position="21"/>
    </location>
</feature>
<keyword evidence="7" id="KW-0812">Transmembrane</keyword>
<evidence type="ECO:0000256" key="1">
    <source>
        <dbReference type="ARBA" id="ARBA00004613"/>
    </source>
</evidence>